<reference evidence="8 9" key="1">
    <citation type="submission" date="2023-10" db="EMBL/GenBank/DDBJ databases">
        <title>Draft genome sequence of Xylaria bambusicola isolate GMP-LS, the root and basal stem rot pathogen of sugarcane in Indonesia.</title>
        <authorList>
            <person name="Selvaraj P."/>
            <person name="Muralishankar V."/>
            <person name="Muruganantham S."/>
            <person name="Sp S."/>
            <person name="Haryani S."/>
            <person name="Lau K.J.X."/>
            <person name="Naqvi N.I."/>
        </authorList>
    </citation>
    <scope>NUCLEOTIDE SEQUENCE [LARGE SCALE GENOMIC DNA]</scope>
    <source>
        <strain evidence="8">GMP-LS</strain>
    </source>
</reference>
<dbReference type="Pfam" id="PF00170">
    <property type="entry name" value="bZIP_1"/>
    <property type="match status" value="1"/>
</dbReference>
<comment type="subcellular location">
    <subcellularLocation>
        <location evidence="1">Nucleus</location>
    </subcellularLocation>
</comment>
<evidence type="ECO:0000256" key="5">
    <source>
        <dbReference type="SAM" id="Coils"/>
    </source>
</evidence>
<organism evidence="8 9">
    <name type="scientific">Xylaria bambusicola</name>
    <dbReference type="NCBI Taxonomy" id="326684"/>
    <lineage>
        <taxon>Eukaryota</taxon>
        <taxon>Fungi</taxon>
        <taxon>Dikarya</taxon>
        <taxon>Ascomycota</taxon>
        <taxon>Pezizomycotina</taxon>
        <taxon>Sordariomycetes</taxon>
        <taxon>Xylariomycetidae</taxon>
        <taxon>Xylariales</taxon>
        <taxon>Xylariaceae</taxon>
        <taxon>Xylaria</taxon>
    </lineage>
</organism>
<dbReference type="InterPro" id="IPR051027">
    <property type="entry name" value="bZIP_transcription_factors"/>
</dbReference>
<feature type="coiled-coil region" evidence="5">
    <location>
        <begin position="247"/>
        <end position="274"/>
    </location>
</feature>
<keyword evidence="5" id="KW-0175">Coiled coil</keyword>
<dbReference type="PROSITE" id="PS50217">
    <property type="entry name" value="BZIP"/>
    <property type="match status" value="1"/>
</dbReference>
<evidence type="ECO:0000256" key="2">
    <source>
        <dbReference type="ARBA" id="ARBA00023015"/>
    </source>
</evidence>
<evidence type="ECO:0000256" key="3">
    <source>
        <dbReference type="ARBA" id="ARBA00023163"/>
    </source>
</evidence>
<evidence type="ECO:0000313" key="8">
    <source>
        <dbReference type="EMBL" id="KAK5636962.1"/>
    </source>
</evidence>
<dbReference type="PANTHER" id="PTHR19304">
    <property type="entry name" value="CYCLIC-AMP RESPONSE ELEMENT BINDING PROTEIN"/>
    <property type="match status" value="1"/>
</dbReference>
<comment type="caution">
    <text evidence="8">The sequence shown here is derived from an EMBL/GenBank/DDBJ whole genome shotgun (WGS) entry which is preliminary data.</text>
</comment>
<evidence type="ECO:0000313" key="9">
    <source>
        <dbReference type="Proteomes" id="UP001305414"/>
    </source>
</evidence>
<evidence type="ECO:0000256" key="6">
    <source>
        <dbReference type="SAM" id="MobiDB-lite"/>
    </source>
</evidence>
<keyword evidence="3" id="KW-0804">Transcription</keyword>
<dbReference type="AlphaFoldDB" id="A0AAN7ZB36"/>
<evidence type="ECO:0000259" key="7">
    <source>
        <dbReference type="PROSITE" id="PS50217"/>
    </source>
</evidence>
<evidence type="ECO:0000256" key="4">
    <source>
        <dbReference type="ARBA" id="ARBA00023242"/>
    </source>
</evidence>
<keyword evidence="2" id="KW-0805">Transcription regulation</keyword>
<protein>
    <recommendedName>
        <fullName evidence="7">BZIP domain-containing protein</fullName>
    </recommendedName>
</protein>
<sequence length="330" mass="37011">MSTWPAYALLSGSDVLPLAPRYLKSESNARTCRMISSRRRLPPPASPEMQVLGNQNHTHVDRQHGVSILYDHEFGNPPFYDINASDHVLCSTQERIWHLDDFVASHDAINNFVHLYQEIAALASTGLLLILQKQHQHPPPPPPVDGANSNDCHYVFDFNVPFVEWPSAPSLDTAFDKYKAPATPLDATLYPPTVQTGLVPLPAILLPSKDTKWNDGSLSPLSPRDTEGSPISQKKRNRNRLAAAKCRRKAKRGVDELQQRERDLVRENKMLSAQACALREEVLQLKTEILRHKKCDNDFISQYIRKTSTQPGVVPSEDSTCNSTPSCTEF</sequence>
<keyword evidence="4" id="KW-0539">Nucleus</keyword>
<dbReference type="Gene3D" id="1.20.5.170">
    <property type="match status" value="1"/>
</dbReference>
<dbReference type="SMART" id="SM00338">
    <property type="entry name" value="BRLZ"/>
    <property type="match status" value="1"/>
</dbReference>
<dbReference type="InterPro" id="IPR046347">
    <property type="entry name" value="bZIP_sf"/>
</dbReference>
<name>A0AAN7ZB36_9PEZI</name>
<dbReference type="Proteomes" id="UP001305414">
    <property type="component" value="Unassembled WGS sequence"/>
</dbReference>
<proteinExistence type="predicted"/>
<gene>
    <name evidence="8" type="ORF">RRF57_012674</name>
</gene>
<dbReference type="CDD" id="cd14687">
    <property type="entry name" value="bZIP_ATF2"/>
    <property type="match status" value="1"/>
</dbReference>
<dbReference type="InterPro" id="IPR004827">
    <property type="entry name" value="bZIP"/>
</dbReference>
<accession>A0AAN7ZB36</accession>
<dbReference type="SUPFAM" id="SSF57959">
    <property type="entry name" value="Leucine zipper domain"/>
    <property type="match status" value="1"/>
</dbReference>
<feature type="domain" description="BZIP" evidence="7">
    <location>
        <begin position="233"/>
        <end position="292"/>
    </location>
</feature>
<feature type="region of interest" description="Disordered" evidence="6">
    <location>
        <begin position="310"/>
        <end position="330"/>
    </location>
</feature>
<evidence type="ECO:0000256" key="1">
    <source>
        <dbReference type="ARBA" id="ARBA00004123"/>
    </source>
</evidence>
<dbReference type="EMBL" id="JAWHQM010000086">
    <property type="protein sequence ID" value="KAK5636962.1"/>
    <property type="molecule type" value="Genomic_DNA"/>
</dbReference>
<dbReference type="PROSITE" id="PS00036">
    <property type="entry name" value="BZIP_BASIC"/>
    <property type="match status" value="1"/>
</dbReference>
<dbReference type="GO" id="GO:0005634">
    <property type="term" value="C:nucleus"/>
    <property type="evidence" value="ECO:0007669"/>
    <property type="project" value="UniProtKB-SubCell"/>
</dbReference>
<feature type="region of interest" description="Disordered" evidence="6">
    <location>
        <begin position="215"/>
        <end position="241"/>
    </location>
</feature>
<dbReference type="GO" id="GO:0003700">
    <property type="term" value="F:DNA-binding transcription factor activity"/>
    <property type="evidence" value="ECO:0007669"/>
    <property type="project" value="InterPro"/>
</dbReference>
<keyword evidence="9" id="KW-1185">Reference proteome</keyword>